<keyword evidence="2" id="KW-1185">Reference proteome</keyword>
<dbReference type="EMBL" id="CM040470">
    <property type="protein sequence ID" value="MCI4387986.1"/>
    <property type="molecule type" value="Genomic_DNA"/>
</dbReference>
<comment type="caution">
    <text evidence="1">The sequence shown here is derived from an EMBL/GenBank/DDBJ whole genome shotgun (WGS) entry which is preliminary data.</text>
</comment>
<name>A0ACC5X9P5_PANGG</name>
<reference evidence="1 2" key="1">
    <citation type="journal article" date="2022" name="bioRxiv">
        <title>An ancient truncated duplication of the anti-Mullerian hormone receptor type 2 gene is a potential conserved master sex determinant in the Pangasiidae catfish family.</title>
        <authorList>
            <person name="Wen M."/>
            <person name="Pan Q."/>
            <person name="Jouanno E."/>
            <person name="Montfort J."/>
            <person name="Zahm M."/>
            <person name="Cabau C."/>
            <person name="Klopp C."/>
            <person name="Iampietro C."/>
            <person name="Roques C."/>
            <person name="Bouchez O."/>
            <person name="Castinel A."/>
            <person name="Donnadieu C."/>
            <person name="Parrinello H."/>
            <person name="Poncet C."/>
            <person name="Belmonte E."/>
            <person name="Gautier V."/>
            <person name="Avarre J.-C."/>
            <person name="Dugue R."/>
            <person name="Gustiano R."/>
            <person name="Ha T.T.T."/>
            <person name="Campet M."/>
            <person name="Sriphairoj K."/>
            <person name="Ribolli J."/>
            <person name="de Almeida F.L."/>
            <person name="Desvignes T."/>
            <person name="Postlethwait J.H."/>
            <person name="Bucao C.F."/>
            <person name="Robinson-Rechavi M."/>
            <person name="Bobe J."/>
            <person name="Herpin A."/>
            <person name="Guiguen Y."/>
        </authorList>
    </citation>
    <scope>NUCLEOTIDE SEQUENCE [LARGE SCALE GENOMIC DNA]</scope>
    <source>
        <strain evidence="1">YG-Dec2019</strain>
    </source>
</reference>
<evidence type="ECO:0000313" key="1">
    <source>
        <dbReference type="EMBL" id="MCI4387986.1"/>
    </source>
</evidence>
<dbReference type="Proteomes" id="UP000829447">
    <property type="component" value="Linkage Group LG17"/>
</dbReference>
<proteinExistence type="predicted"/>
<evidence type="ECO:0000313" key="2">
    <source>
        <dbReference type="Proteomes" id="UP000829447"/>
    </source>
</evidence>
<accession>A0ACC5X9P5</accession>
<protein>
    <submittedName>
        <fullName evidence="1">Uncharacterized protein</fullName>
    </submittedName>
</protein>
<organism evidence="1 2">
    <name type="scientific">Pangasianodon gigas</name>
    <name type="common">Mekong giant catfish</name>
    <name type="synonym">Pangasius gigas</name>
    <dbReference type="NCBI Taxonomy" id="30993"/>
    <lineage>
        <taxon>Eukaryota</taxon>
        <taxon>Metazoa</taxon>
        <taxon>Chordata</taxon>
        <taxon>Craniata</taxon>
        <taxon>Vertebrata</taxon>
        <taxon>Euteleostomi</taxon>
        <taxon>Actinopterygii</taxon>
        <taxon>Neopterygii</taxon>
        <taxon>Teleostei</taxon>
        <taxon>Ostariophysi</taxon>
        <taxon>Siluriformes</taxon>
        <taxon>Pangasiidae</taxon>
        <taxon>Pangasianodon</taxon>
    </lineage>
</organism>
<gene>
    <name evidence="1" type="ORF">PGIGA_G00080310</name>
</gene>
<sequence>MRQREKMRKLLRLTTTGKTVTQHLQKRYRFLQPMLPAPLLPLCISTFEKVPTFSLRLLGLLVRATAEHLPYHLSSLCTKPSIQSTGSSVGQISHNLVP</sequence>